<keyword evidence="2" id="KW-1003">Cell membrane</keyword>
<dbReference type="Pfam" id="PF13396">
    <property type="entry name" value="PLDc_N"/>
    <property type="match status" value="1"/>
</dbReference>
<evidence type="ECO:0000256" key="3">
    <source>
        <dbReference type="ARBA" id="ARBA00022692"/>
    </source>
</evidence>
<evidence type="ECO:0000313" key="9">
    <source>
        <dbReference type="EMBL" id="TBN58680.1"/>
    </source>
</evidence>
<dbReference type="GO" id="GO:0005886">
    <property type="term" value="C:plasma membrane"/>
    <property type="evidence" value="ECO:0007669"/>
    <property type="project" value="UniProtKB-SubCell"/>
</dbReference>
<feature type="domain" description="Cardiolipin synthase N-terminal" evidence="8">
    <location>
        <begin position="15"/>
        <end position="59"/>
    </location>
</feature>
<accession>A0A4Q9H1R3</accession>
<dbReference type="InterPro" id="IPR027379">
    <property type="entry name" value="CLS_N"/>
</dbReference>
<feature type="region of interest" description="Disordered" evidence="6">
    <location>
        <begin position="100"/>
        <end position="123"/>
    </location>
</feature>
<comment type="subcellular location">
    <subcellularLocation>
        <location evidence="1">Cell membrane</location>
        <topology evidence="1">Multi-pass membrane protein</topology>
    </subcellularLocation>
</comment>
<evidence type="ECO:0000256" key="2">
    <source>
        <dbReference type="ARBA" id="ARBA00022475"/>
    </source>
</evidence>
<feature type="transmembrane region" description="Helical" evidence="7">
    <location>
        <begin position="7"/>
        <end position="26"/>
    </location>
</feature>
<comment type="caution">
    <text evidence="9">The sequence shown here is derived from an EMBL/GenBank/DDBJ whole genome shotgun (WGS) entry which is preliminary data.</text>
</comment>
<keyword evidence="10" id="KW-1185">Reference proteome</keyword>
<evidence type="ECO:0000256" key="4">
    <source>
        <dbReference type="ARBA" id="ARBA00022989"/>
    </source>
</evidence>
<evidence type="ECO:0000256" key="6">
    <source>
        <dbReference type="SAM" id="MobiDB-lite"/>
    </source>
</evidence>
<evidence type="ECO:0000313" key="10">
    <source>
        <dbReference type="Proteomes" id="UP000294194"/>
    </source>
</evidence>
<dbReference type="EMBL" id="SISG01000001">
    <property type="protein sequence ID" value="TBN58680.1"/>
    <property type="molecule type" value="Genomic_DNA"/>
</dbReference>
<name>A0A4Q9H1R3_9MICO</name>
<evidence type="ECO:0000256" key="7">
    <source>
        <dbReference type="SAM" id="Phobius"/>
    </source>
</evidence>
<keyword evidence="4 7" id="KW-1133">Transmembrane helix</keyword>
<protein>
    <submittedName>
        <fullName evidence="9">PLDc_N domain-containing protein</fullName>
    </submittedName>
</protein>
<feature type="compositionally biased region" description="Basic and acidic residues" evidence="6">
    <location>
        <begin position="113"/>
        <end position="123"/>
    </location>
</feature>
<dbReference type="AlphaFoldDB" id="A0A4Q9H1R3"/>
<keyword evidence="3 7" id="KW-0812">Transmembrane</keyword>
<feature type="transmembrane region" description="Helical" evidence="7">
    <location>
        <begin position="38"/>
        <end position="58"/>
    </location>
</feature>
<sequence length="123" mass="14058">MDRMLRILFPFLVIAFDIFCIVDVILSKSWQIKTLNKVFWIIIILLLPVIGGILWFIFGKDRGQDSAQGSAPRRTVAPDDDPAYLSKLAREQEQQDRIRDLEAQLGDLDDPDEKPGDDRSTRG</sequence>
<keyword evidence="5 7" id="KW-0472">Membrane</keyword>
<evidence type="ECO:0000256" key="5">
    <source>
        <dbReference type="ARBA" id="ARBA00023136"/>
    </source>
</evidence>
<gene>
    <name evidence="9" type="ORF">EYE40_14180</name>
</gene>
<dbReference type="Proteomes" id="UP000294194">
    <property type="component" value="Unassembled WGS sequence"/>
</dbReference>
<feature type="region of interest" description="Disordered" evidence="6">
    <location>
        <begin position="63"/>
        <end position="83"/>
    </location>
</feature>
<evidence type="ECO:0000259" key="8">
    <source>
        <dbReference type="Pfam" id="PF13396"/>
    </source>
</evidence>
<reference evidence="10" key="1">
    <citation type="submission" date="2019-02" db="EMBL/GenBank/DDBJ databases">
        <title>Glaciihabitans arcticus sp. nov., a psychrotolerant bacterium isolated from polar soil.</title>
        <authorList>
            <person name="Dahal R.H."/>
        </authorList>
    </citation>
    <scope>NUCLEOTIDE SEQUENCE [LARGE SCALE GENOMIC DNA]</scope>
    <source>
        <strain evidence="10">RP-3-7</strain>
    </source>
</reference>
<organism evidence="9 10">
    <name type="scientific">Glaciihabitans arcticus</name>
    <dbReference type="NCBI Taxonomy" id="2668039"/>
    <lineage>
        <taxon>Bacteria</taxon>
        <taxon>Bacillati</taxon>
        <taxon>Actinomycetota</taxon>
        <taxon>Actinomycetes</taxon>
        <taxon>Micrococcales</taxon>
        <taxon>Microbacteriaceae</taxon>
        <taxon>Glaciihabitans</taxon>
    </lineage>
</organism>
<evidence type="ECO:0000256" key="1">
    <source>
        <dbReference type="ARBA" id="ARBA00004651"/>
    </source>
</evidence>
<proteinExistence type="predicted"/>